<reference evidence="3 4" key="1">
    <citation type="submission" date="2013-04" db="EMBL/GenBank/DDBJ databases">
        <title>Hyphomonas hirschiana VP5 Genome Sequencing.</title>
        <authorList>
            <person name="Lai Q."/>
            <person name="Shao Z."/>
        </authorList>
    </citation>
    <scope>NUCLEOTIDE SEQUENCE [LARGE SCALE GENOMIC DNA]</scope>
    <source>
        <strain evidence="3 4">VP5</strain>
    </source>
</reference>
<feature type="region of interest" description="Disordered" evidence="2">
    <location>
        <begin position="423"/>
        <end position="446"/>
    </location>
</feature>
<comment type="caution">
    <text evidence="3">The sequence shown here is derived from an EMBL/GenBank/DDBJ whole genome shotgun (WGS) entry which is preliminary data.</text>
</comment>
<keyword evidence="4" id="KW-1185">Reference proteome</keyword>
<evidence type="ECO:0000313" key="3">
    <source>
        <dbReference type="EMBL" id="KCZ95395.1"/>
    </source>
</evidence>
<feature type="compositionally biased region" description="Basic and acidic residues" evidence="2">
    <location>
        <begin position="426"/>
        <end position="436"/>
    </location>
</feature>
<feature type="compositionally biased region" description="Gly residues" evidence="2">
    <location>
        <begin position="511"/>
        <end position="521"/>
    </location>
</feature>
<keyword evidence="1" id="KW-0175">Coiled coil</keyword>
<proteinExistence type="predicted"/>
<feature type="coiled-coil region" evidence="1">
    <location>
        <begin position="95"/>
        <end position="133"/>
    </location>
</feature>
<dbReference type="RefSeq" id="WP_011645267.1">
    <property type="nucleotide sequence ID" value="NZ_ARYI01000003.1"/>
</dbReference>
<dbReference type="Proteomes" id="UP000025061">
    <property type="component" value="Unassembled WGS sequence"/>
</dbReference>
<accession>A0A059FXF1</accession>
<feature type="region of interest" description="Disordered" evidence="2">
    <location>
        <begin position="472"/>
        <end position="521"/>
    </location>
</feature>
<sequence length="521" mass="56903">MSGNFNGRDALAELDRLVARTRQSLAEALSAADTGEARQTAIQREQAEAYAALADLRLGLMNAGEAAETFGRIGVTAGDIAERHAAFVETERRALETAAADVQAKEEARAELAAAYDAAIAAYEARVSEAEATLRQGAEYANLTGAAEEARAMTLRAAQKLEIARADREEKGKPYRDDTLFSYLWKRKFRSPEYKAPPVIRMLDGWVAKLCRYDQAFLNYQRLTELPERIAEHAAYMARLADEAEAKLVEAEARAMEDAGTGLLKTESDRIKAAMGACDLEMEAAEARHREMAERHEAALRQEAGPAVEARRLLETELRKASFPDLRLLAAETAELDDDRIVDRLVRLRTEEMSLELEAGRMTARPAALRDELGRAEALRRQFKQARFDSPYAVVFKSAFDEVVSDLMRDKLDVRGALQRLSRSVRRAEAPSEAHPDFGGQGRSQTIGLPDVLGGMIGGVLGEVLEEVIRETTRGGGGYGSGPIFPGPPKRTSRPSRSGGRSFPSGRGRKGGGGFKTGGGF</sequence>
<gene>
    <name evidence="3" type="ORF">HHI_04545</name>
</gene>
<feature type="compositionally biased region" description="Low complexity" evidence="2">
    <location>
        <begin position="495"/>
        <end position="506"/>
    </location>
</feature>
<evidence type="ECO:0000256" key="1">
    <source>
        <dbReference type="SAM" id="Coils"/>
    </source>
</evidence>
<evidence type="ECO:0000313" key="4">
    <source>
        <dbReference type="Proteomes" id="UP000025061"/>
    </source>
</evidence>
<name>A0A059FXF1_9PROT</name>
<evidence type="ECO:0000256" key="2">
    <source>
        <dbReference type="SAM" id="MobiDB-lite"/>
    </source>
</evidence>
<dbReference type="OrthoDB" id="274366at2"/>
<dbReference type="PATRIC" id="fig|1280951.3.peg.924"/>
<dbReference type="AlphaFoldDB" id="A0A059FXF1"/>
<organism evidence="3 4">
    <name type="scientific">Hyphomonas hirschiana VP5</name>
    <dbReference type="NCBI Taxonomy" id="1280951"/>
    <lineage>
        <taxon>Bacteria</taxon>
        <taxon>Pseudomonadati</taxon>
        <taxon>Pseudomonadota</taxon>
        <taxon>Alphaproteobacteria</taxon>
        <taxon>Hyphomonadales</taxon>
        <taxon>Hyphomonadaceae</taxon>
        <taxon>Hyphomonas</taxon>
    </lineage>
</organism>
<dbReference type="EMBL" id="ARYI01000003">
    <property type="protein sequence ID" value="KCZ95395.1"/>
    <property type="molecule type" value="Genomic_DNA"/>
</dbReference>
<protein>
    <submittedName>
        <fullName evidence="3">Uncharacterized protein</fullName>
    </submittedName>
</protein>